<dbReference type="Proteomes" id="UP000593998">
    <property type="component" value="Chromosome"/>
</dbReference>
<keyword evidence="2" id="KW-0238">DNA-binding</keyword>
<proteinExistence type="predicted"/>
<dbReference type="Gene3D" id="1.10.10.10">
    <property type="entry name" value="Winged helix-like DNA-binding domain superfamily/Winged helix DNA-binding domain"/>
    <property type="match status" value="1"/>
</dbReference>
<dbReference type="SUPFAM" id="SSF46785">
    <property type="entry name" value="Winged helix' DNA-binding domain"/>
    <property type="match status" value="1"/>
</dbReference>
<dbReference type="CDD" id="cd00090">
    <property type="entry name" value="HTH_ARSR"/>
    <property type="match status" value="1"/>
</dbReference>
<evidence type="ECO:0000313" key="6">
    <source>
        <dbReference type="EMBL" id="SMC36719.1"/>
    </source>
</evidence>
<evidence type="ECO:0000313" key="8">
    <source>
        <dbReference type="Proteomes" id="UP000593998"/>
    </source>
</evidence>
<dbReference type="PANTHER" id="PTHR33154:SF33">
    <property type="entry name" value="TRANSCRIPTIONAL REPRESSOR SDPR"/>
    <property type="match status" value="1"/>
</dbReference>
<reference evidence="5 8" key="2">
    <citation type="submission" date="2020-10" db="EMBL/GenBank/DDBJ databases">
        <title>Janibacter indicus TT2 genome sequence.</title>
        <authorList>
            <person name="Lee K."/>
            <person name="Ganzorig M."/>
        </authorList>
    </citation>
    <scope>NUCLEOTIDE SEQUENCE [LARGE SCALE GENOMIC DNA]</scope>
    <source>
        <strain evidence="5 8">TT2</strain>
    </source>
</reference>
<dbReference type="GO" id="GO:0003700">
    <property type="term" value="F:DNA-binding transcription factor activity"/>
    <property type="evidence" value="ECO:0007669"/>
    <property type="project" value="InterPro"/>
</dbReference>
<dbReference type="Proteomes" id="UP000192634">
    <property type="component" value="Unassembled WGS sequence"/>
</dbReference>
<dbReference type="PRINTS" id="PR00778">
    <property type="entry name" value="HTHARSR"/>
</dbReference>
<gene>
    <name evidence="5" type="ORF">IGS73_16580</name>
    <name evidence="6" type="ORF">SAMN06296429_102132</name>
</gene>
<organism evidence="6 7">
    <name type="scientific">Janibacter indicus</name>
    <dbReference type="NCBI Taxonomy" id="857417"/>
    <lineage>
        <taxon>Bacteria</taxon>
        <taxon>Bacillati</taxon>
        <taxon>Actinomycetota</taxon>
        <taxon>Actinomycetes</taxon>
        <taxon>Micrococcales</taxon>
        <taxon>Intrasporangiaceae</taxon>
        <taxon>Janibacter</taxon>
    </lineage>
</organism>
<evidence type="ECO:0000256" key="1">
    <source>
        <dbReference type="ARBA" id="ARBA00023015"/>
    </source>
</evidence>
<protein>
    <submittedName>
        <fullName evidence="6">Transcriptional regulator, ArsR family</fullName>
    </submittedName>
    <submittedName>
        <fullName evidence="5">Winged helix-turn-helix transcriptional regulator</fullName>
    </submittedName>
</protein>
<evidence type="ECO:0000256" key="2">
    <source>
        <dbReference type="ARBA" id="ARBA00023125"/>
    </source>
</evidence>
<accession>A0A1W1YKQ2</accession>
<dbReference type="SMART" id="SM00418">
    <property type="entry name" value="HTH_ARSR"/>
    <property type="match status" value="1"/>
</dbReference>
<evidence type="ECO:0000313" key="7">
    <source>
        <dbReference type="Proteomes" id="UP000192634"/>
    </source>
</evidence>
<dbReference type="InterPro" id="IPR036390">
    <property type="entry name" value="WH_DNA-bd_sf"/>
</dbReference>
<evidence type="ECO:0000256" key="3">
    <source>
        <dbReference type="ARBA" id="ARBA00023163"/>
    </source>
</evidence>
<dbReference type="InterPro" id="IPR001845">
    <property type="entry name" value="HTH_ArsR_DNA-bd_dom"/>
</dbReference>
<evidence type="ECO:0000259" key="4">
    <source>
        <dbReference type="PROSITE" id="PS50987"/>
    </source>
</evidence>
<sequence>MPTRDVFALLADPTRRRILEELSTGERTVGELVTALGTSQPSVSKHLKQLGEADLVRARVDGPRRHYAVQPDQLLVLDLWLAPFRRAWADRLDDLERHLDTMDDPQEQS</sequence>
<dbReference type="AlphaFoldDB" id="A0A1W1YKQ2"/>
<reference evidence="6 7" key="1">
    <citation type="submission" date="2017-04" db="EMBL/GenBank/DDBJ databases">
        <authorList>
            <person name="Afonso C.L."/>
            <person name="Miller P.J."/>
            <person name="Scott M.A."/>
            <person name="Spackman E."/>
            <person name="Goraichik I."/>
            <person name="Dimitrov K.M."/>
            <person name="Suarez D.L."/>
            <person name="Swayne D.E."/>
        </authorList>
    </citation>
    <scope>NUCLEOTIDE SEQUENCE [LARGE SCALE GENOMIC DNA]</scope>
    <source>
        <strain evidence="6 7">CGMCC 1.12511</strain>
    </source>
</reference>
<evidence type="ECO:0000313" key="5">
    <source>
        <dbReference type="EMBL" id="QOK22650.1"/>
    </source>
</evidence>
<dbReference type="InterPro" id="IPR051081">
    <property type="entry name" value="HTH_MetalResp_TranReg"/>
</dbReference>
<keyword evidence="3" id="KW-0804">Transcription</keyword>
<dbReference type="PROSITE" id="PS50987">
    <property type="entry name" value="HTH_ARSR_2"/>
    <property type="match status" value="1"/>
</dbReference>
<dbReference type="Pfam" id="PF01022">
    <property type="entry name" value="HTH_5"/>
    <property type="match status" value="1"/>
</dbReference>
<dbReference type="InterPro" id="IPR036388">
    <property type="entry name" value="WH-like_DNA-bd_sf"/>
</dbReference>
<feature type="domain" description="HTH arsR-type" evidence="4">
    <location>
        <begin position="1"/>
        <end position="91"/>
    </location>
</feature>
<dbReference type="EMBL" id="FWXN01000002">
    <property type="protein sequence ID" value="SMC36719.1"/>
    <property type="molecule type" value="Genomic_DNA"/>
</dbReference>
<keyword evidence="1" id="KW-0805">Transcription regulation</keyword>
<dbReference type="OrthoDB" id="9806976at2"/>
<name>A0A1W1YKQ2_9MICO</name>
<dbReference type="NCBIfam" id="NF033788">
    <property type="entry name" value="HTH_metalloreg"/>
    <property type="match status" value="1"/>
</dbReference>
<dbReference type="GO" id="GO:0003677">
    <property type="term" value="F:DNA binding"/>
    <property type="evidence" value="ECO:0007669"/>
    <property type="project" value="UniProtKB-KW"/>
</dbReference>
<dbReference type="RefSeq" id="WP_084449893.1">
    <property type="nucleotide sequence ID" value="NZ_CP062789.1"/>
</dbReference>
<dbReference type="PANTHER" id="PTHR33154">
    <property type="entry name" value="TRANSCRIPTIONAL REGULATOR, ARSR FAMILY"/>
    <property type="match status" value="1"/>
</dbReference>
<dbReference type="InterPro" id="IPR011991">
    <property type="entry name" value="ArsR-like_HTH"/>
</dbReference>
<dbReference type="EMBL" id="CP062789">
    <property type="protein sequence ID" value="QOK22650.1"/>
    <property type="molecule type" value="Genomic_DNA"/>
</dbReference>